<feature type="transmembrane region" description="Helical" evidence="1">
    <location>
        <begin position="20"/>
        <end position="44"/>
    </location>
</feature>
<proteinExistence type="predicted"/>
<dbReference type="VEuPathDB" id="FungiDB:ASPWEDRAFT_431950"/>
<evidence type="ECO:0000256" key="1">
    <source>
        <dbReference type="SAM" id="Phobius"/>
    </source>
</evidence>
<keyword evidence="1" id="KW-1133">Transmembrane helix</keyword>
<gene>
    <name evidence="2" type="ORF">ASPWEDRAFT_431950</name>
</gene>
<dbReference type="GeneID" id="63751824"/>
<sequence>MSGASPIILSFLPPPPPYPIFIYPFFSFVCIVCSYMLFPTVYIFDSIQSDLMGVSFFCSCFRLYSISTYYEFLGI</sequence>
<dbReference type="EMBL" id="KV878211">
    <property type="protein sequence ID" value="OJJ36857.1"/>
    <property type="molecule type" value="Genomic_DNA"/>
</dbReference>
<protein>
    <submittedName>
        <fullName evidence="2">Uncharacterized protein</fullName>
    </submittedName>
</protein>
<dbReference type="Proteomes" id="UP000184383">
    <property type="component" value="Unassembled WGS sequence"/>
</dbReference>
<keyword evidence="1" id="KW-0812">Transmembrane</keyword>
<keyword evidence="1" id="KW-0472">Membrane</keyword>
<organism evidence="2 3">
    <name type="scientific">Aspergillus wentii DTO 134E9</name>
    <dbReference type="NCBI Taxonomy" id="1073089"/>
    <lineage>
        <taxon>Eukaryota</taxon>
        <taxon>Fungi</taxon>
        <taxon>Dikarya</taxon>
        <taxon>Ascomycota</taxon>
        <taxon>Pezizomycotina</taxon>
        <taxon>Eurotiomycetes</taxon>
        <taxon>Eurotiomycetidae</taxon>
        <taxon>Eurotiales</taxon>
        <taxon>Aspergillaceae</taxon>
        <taxon>Aspergillus</taxon>
        <taxon>Aspergillus subgen. Cremei</taxon>
    </lineage>
</organism>
<accession>A0A1L9RPW1</accession>
<reference evidence="3" key="1">
    <citation type="journal article" date="2017" name="Genome Biol.">
        <title>Comparative genomics reveals high biological diversity and specific adaptations in the industrially and medically important fungal genus Aspergillus.</title>
        <authorList>
            <person name="de Vries R.P."/>
            <person name="Riley R."/>
            <person name="Wiebenga A."/>
            <person name="Aguilar-Osorio G."/>
            <person name="Amillis S."/>
            <person name="Uchima C.A."/>
            <person name="Anderluh G."/>
            <person name="Asadollahi M."/>
            <person name="Askin M."/>
            <person name="Barry K."/>
            <person name="Battaglia E."/>
            <person name="Bayram O."/>
            <person name="Benocci T."/>
            <person name="Braus-Stromeyer S.A."/>
            <person name="Caldana C."/>
            <person name="Canovas D."/>
            <person name="Cerqueira G.C."/>
            <person name="Chen F."/>
            <person name="Chen W."/>
            <person name="Choi C."/>
            <person name="Clum A."/>
            <person name="Dos Santos R.A."/>
            <person name="Damasio A.R."/>
            <person name="Diallinas G."/>
            <person name="Emri T."/>
            <person name="Fekete E."/>
            <person name="Flipphi M."/>
            <person name="Freyberg S."/>
            <person name="Gallo A."/>
            <person name="Gournas C."/>
            <person name="Habgood R."/>
            <person name="Hainaut M."/>
            <person name="Harispe M.L."/>
            <person name="Henrissat B."/>
            <person name="Hilden K.S."/>
            <person name="Hope R."/>
            <person name="Hossain A."/>
            <person name="Karabika E."/>
            <person name="Karaffa L."/>
            <person name="Karanyi Z."/>
            <person name="Krasevec N."/>
            <person name="Kuo A."/>
            <person name="Kusch H."/>
            <person name="LaButti K."/>
            <person name="Lagendijk E.L."/>
            <person name="Lapidus A."/>
            <person name="Levasseur A."/>
            <person name="Lindquist E."/>
            <person name="Lipzen A."/>
            <person name="Logrieco A.F."/>
            <person name="MacCabe A."/>
            <person name="Maekelae M.R."/>
            <person name="Malavazi I."/>
            <person name="Melin P."/>
            <person name="Meyer V."/>
            <person name="Mielnichuk N."/>
            <person name="Miskei M."/>
            <person name="Molnar A.P."/>
            <person name="Mule G."/>
            <person name="Ngan C.Y."/>
            <person name="Orejas M."/>
            <person name="Orosz E."/>
            <person name="Ouedraogo J.P."/>
            <person name="Overkamp K.M."/>
            <person name="Park H.-S."/>
            <person name="Perrone G."/>
            <person name="Piumi F."/>
            <person name="Punt P.J."/>
            <person name="Ram A.F."/>
            <person name="Ramon A."/>
            <person name="Rauscher S."/>
            <person name="Record E."/>
            <person name="Riano-Pachon D.M."/>
            <person name="Robert V."/>
            <person name="Roehrig J."/>
            <person name="Ruller R."/>
            <person name="Salamov A."/>
            <person name="Salih N.S."/>
            <person name="Samson R.A."/>
            <person name="Sandor E."/>
            <person name="Sanguinetti M."/>
            <person name="Schuetze T."/>
            <person name="Sepcic K."/>
            <person name="Shelest E."/>
            <person name="Sherlock G."/>
            <person name="Sophianopoulou V."/>
            <person name="Squina F.M."/>
            <person name="Sun H."/>
            <person name="Susca A."/>
            <person name="Todd R.B."/>
            <person name="Tsang A."/>
            <person name="Unkles S.E."/>
            <person name="van de Wiele N."/>
            <person name="van Rossen-Uffink D."/>
            <person name="Oliveira J.V."/>
            <person name="Vesth T.C."/>
            <person name="Visser J."/>
            <person name="Yu J.-H."/>
            <person name="Zhou M."/>
            <person name="Andersen M.R."/>
            <person name="Archer D.B."/>
            <person name="Baker S.E."/>
            <person name="Benoit I."/>
            <person name="Brakhage A.A."/>
            <person name="Braus G.H."/>
            <person name="Fischer R."/>
            <person name="Frisvad J.C."/>
            <person name="Goldman G.H."/>
            <person name="Houbraken J."/>
            <person name="Oakley B."/>
            <person name="Pocsi I."/>
            <person name="Scazzocchio C."/>
            <person name="Seiboth B."/>
            <person name="vanKuyk P.A."/>
            <person name="Wortman J."/>
            <person name="Dyer P.S."/>
            <person name="Grigoriev I.V."/>
        </authorList>
    </citation>
    <scope>NUCLEOTIDE SEQUENCE [LARGE SCALE GENOMIC DNA]</scope>
    <source>
        <strain evidence="3">DTO 134E9</strain>
    </source>
</reference>
<keyword evidence="3" id="KW-1185">Reference proteome</keyword>
<dbReference type="AlphaFoldDB" id="A0A1L9RPW1"/>
<evidence type="ECO:0000313" key="2">
    <source>
        <dbReference type="EMBL" id="OJJ36857.1"/>
    </source>
</evidence>
<dbReference type="RefSeq" id="XP_040690533.1">
    <property type="nucleotide sequence ID" value="XM_040835976.1"/>
</dbReference>
<name>A0A1L9RPW1_ASPWE</name>
<evidence type="ECO:0000313" key="3">
    <source>
        <dbReference type="Proteomes" id="UP000184383"/>
    </source>
</evidence>